<gene>
    <name evidence="2" type="ORF">C440_00530</name>
</gene>
<sequence length="30" mass="3231">MTDHELGSELRAVQNDRVSDVGASYQGPVV</sequence>
<dbReference type="PATRIC" id="fig|662479.7.peg.108"/>
<feature type="region of interest" description="Disordered" evidence="1">
    <location>
        <begin position="1"/>
        <end position="30"/>
    </location>
</feature>
<dbReference type="STRING" id="662479.C440_00530"/>
<proteinExistence type="predicted"/>
<comment type="caution">
    <text evidence="2">The sequence shown here is derived from an EMBL/GenBank/DDBJ whole genome shotgun (WGS) entry which is preliminary data.</text>
</comment>
<dbReference type="EMBL" id="AOLN01000001">
    <property type="protein sequence ID" value="ELZ98796.1"/>
    <property type="molecule type" value="Genomic_DNA"/>
</dbReference>
<name>M0IPN6_9EURY</name>
<reference evidence="2 3" key="1">
    <citation type="journal article" date="2014" name="PLoS Genet.">
        <title>Phylogenetically driven sequencing of extremely halophilic archaea reveals strategies for static and dynamic osmo-response.</title>
        <authorList>
            <person name="Becker E.A."/>
            <person name="Seitzer P.M."/>
            <person name="Tritt A."/>
            <person name="Larsen D."/>
            <person name="Krusor M."/>
            <person name="Yao A.I."/>
            <person name="Wu D."/>
            <person name="Madern D."/>
            <person name="Eisen J.A."/>
            <person name="Darling A.E."/>
            <person name="Facciotti M.T."/>
        </authorList>
    </citation>
    <scope>NUCLEOTIDE SEQUENCE [LARGE SCALE GENOMIC DNA]</scope>
    <source>
        <strain evidence="2 3">ATCC BAA-1512</strain>
    </source>
</reference>
<organism evidence="2 3">
    <name type="scientific">Haloferax mucosum ATCC BAA-1512</name>
    <dbReference type="NCBI Taxonomy" id="662479"/>
    <lineage>
        <taxon>Archaea</taxon>
        <taxon>Methanobacteriati</taxon>
        <taxon>Methanobacteriota</taxon>
        <taxon>Stenosarchaea group</taxon>
        <taxon>Halobacteria</taxon>
        <taxon>Halobacteriales</taxon>
        <taxon>Haloferacaceae</taxon>
        <taxon>Haloferax</taxon>
    </lineage>
</organism>
<evidence type="ECO:0000313" key="2">
    <source>
        <dbReference type="EMBL" id="ELZ98796.1"/>
    </source>
</evidence>
<evidence type="ECO:0000256" key="1">
    <source>
        <dbReference type="SAM" id="MobiDB-lite"/>
    </source>
</evidence>
<dbReference type="AlphaFoldDB" id="M0IPN6"/>
<accession>M0IPN6</accession>
<protein>
    <submittedName>
        <fullName evidence="2">Uncharacterized protein</fullName>
    </submittedName>
</protein>
<dbReference type="Proteomes" id="UP000011550">
    <property type="component" value="Unassembled WGS sequence"/>
</dbReference>
<keyword evidence="3" id="KW-1185">Reference proteome</keyword>
<evidence type="ECO:0000313" key="3">
    <source>
        <dbReference type="Proteomes" id="UP000011550"/>
    </source>
</evidence>